<evidence type="ECO:0000256" key="1">
    <source>
        <dbReference type="ARBA" id="ARBA00022857"/>
    </source>
</evidence>
<feature type="domain" description="Enoyl reductase (ER)" evidence="3">
    <location>
        <begin position="39"/>
        <end position="343"/>
    </location>
</feature>
<dbReference type="GO" id="GO:0005829">
    <property type="term" value="C:cytosol"/>
    <property type="evidence" value="ECO:0007669"/>
    <property type="project" value="TreeGrafter"/>
</dbReference>
<dbReference type="KEGG" id="sesp:BN6_19380"/>
<dbReference type="Pfam" id="PF08240">
    <property type="entry name" value="ADH_N"/>
    <property type="match status" value="1"/>
</dbReference>
<dbReference type="HOGENOM" id="CLU_026673_3_1_11"/>
<dbReference type="PANTHER" id="PTHR48106">
    <property type="entry name" value="QUINONE OXIDOREDUCTASE PIG3-RELATED"/>
    <property type="match status" value="1"/>
</dbReference>
<dbReference type="InterPro" id="IPR013149">
    <property type="entry name" value="ADH-like_C"/>
</dbReference>
<dbReference type="Proteomes" id="UP000006281">
    <property type="component" value="Chromosome"/>
</dbReference>
<dbReference type="EMBL" id="HE804045">
    <property type="protein sequence ID" value="CCH29258.1"/>
    <property type="molecule type" value="Genomic_DNA"/>
</dbReference>
<dbReference type="InterPro" id="IPR013154">
    <property type="entry name" value="ADH-like_N"/>
</dbReference>
<keyword evidence="5" id="KW-1185">Reference proteome</keyword>
<dbReference type="GO" id="GO:0070402">
    <property type="term" value="F:NADPH binding"/>
    <property type="evidence" value="ECO:0007669"/>
    <property type="project" value="TreeGrafter"/>
</dbReference>
<accession>K0JYG6</accession>
<dbReference type="GO" id="GO:0035925">
    <property type="term" value="F:mRNA 3'-UTR AU-rich region binding"/>
    <property type="evidence" value="ECO:0007669"/>
    <property type="project" value="TreeGrafter"/>
</dbReference>
<evidence type="ECO:0000313" key="5">
    <source>
        <dbReference type="Proteomes" id="UP000006281"/>
    </source>
</evidence>
<dbReference type="GO" id="GO:0003960">
    <property type="term" value="F:quinone reductase (NADPH) activity"/>
    <property type="evidence" value="ECO:0007669"/>
    <property type="project" value="TreeGrafter"/>
</dbReference>
<organism evidence="4 5">
    <name type="scientific">Saccharothrix espanaensis (strain ATCC 51144 / DSM 44229 / JCM 9112 / NBRC 15066 / NRRL 15764)</name>
    <dbReference type="NCBI Taxonomy" id="1179773"/>
    <lineage>
        <taxon>Bacteria</taxon>
        <taxon>Bacillati</taxon>
        <taxon>Actinomycetota</taxon>
        <taxon>Actinomycetes</taxon>
        <taxon>Pseudonocardiales</taxon>
        <taxon>Pseudonocardiaceae</taxon>
        <taxon>Saccharothrix</taxon>
    </lineage>
</organism>
<dbReference type="PANTHER" id="PTHR48106:SF13">
    <property type="entry name" value="QUINONE OXIDOREDUCTASE-RELATED"/>
    <property type="match status" value="1"/>
</dbReference>
<dbReference type="BioCyc" id="SESP1179773:BN6_RS09530-MONOMER"/>
<name>K0JYG6_SACES</name>
<dbReference type="InterPro" id="IPR036291">
    <property type="entry name" value="NAD(P)-bd_dom_sf"/>
</dbReference>
<dbReference type="SUPFAM" id="SSF51735">
    <property type="entry name" value="NAD(P)-binding Rossmann-fold domains"/>
    <property type="match status" value="1"/>
</dbReference>
<dbReference type="SMART" id="SM00829">
    <property type="entry name" value="PKS_ER"/>
    <property type="match status" value="1"/>
</dbReference>
<dbReference type="eggNOG" id="COG0604">
    <property type="taxonomic scope" value="Bacteria"/>
</dbReference>
<dbReference type="PATRIC" id="fig|1179773.3.peg.1947"/>
<evidence type="ECO:0000256" key="2">
    <source>
        <dbReference type="ARBA" id="ARBA00023002"/>
    </source>
</evidence>
<dbReference type="Gene3D" id="3.40.50.720">
    <property type="entry name" value="NAD(P)-binding Rossmann-like Domain"/>
    <property type="match status" value="1"/>
</dbReference>
<gene>
    <name evidence="4" type="primary">qor1</name>
    <name evidence="4" type="ordered locus">BN6_19380</name>
</gene>
<dbReference type="InterPro" id="IPR011032">
    <property type="entry name" value="GroES-like_sf"/>
</dbReference>
<dbReference type="STRING" id="1179773.BN6_19380"/>
<evidence type="ECO:0000259" key="3">
    <source>
        <dbReference type="SMART" id="SM00829"/>
    </source>
</evidence>
<sequence>MLVRAGGAAQRAVPVSQSARSACRGRLKPLRAIQITEFGGPEVLTEVSLPDPVAGEGELLVEVSRAGLNYADTHQAENSYLSRMQLPLVPGGEVVGLVGGGRRVVALTSSGGYAEKAAVPAATAFDVPDGIDDLTALSMVVQGATAWLLLRKSVHLEPGESVVVHAGAGGVGSIAVQLAKKWGAGRVIATASSAEKRALATGLGADVVVDSTVGDMTEALRDANNGRRVDVVLDMTGGAVTDQSVAALAPFGRLAFYGMASREQPSAVALADLLSHSTAVVGMWLPHAFRLPGRVVHRAMGELFDLVLAGDLRVVAGGEYGLSEVRRAHEDLRSRRTTGKLVLDPSR</sequence>
<proteinExistence type="predicted"/>
<evidence type="ECO:0000313" key="4">
    <source>
        <dbReference type="EMBL" id="CCH29258.1"/>
    </source>
</evidence>
<dbReference type="Pfam" id="PF00107">
    <property type="entry name" value="ADH_zinc_N"/>
    <property type="match status" value="1"/>
</dbReference>
<dbReference type="InterPro" id="IPR020843">
    <property type="entry name" value="ER"/>
</dbReference>
<dbReference type="SUPFAM" id="SSF50129">
    <property type="entry name" value="GroES-like"/>
    <property type="match status" value="1"/>
</dbReference>
<keyword evidence="2" id="KW-0560">Oxidoreductase</keyword>
<reference evidence="4 5" key="1">
    <citation type="journal article" date="2012" name="BMC Genomics">
        <title>Complete genome sequence of Saccharothrix espanaensis DSM 44229T and comparison to the other completely sequenced Pseudonocardiaceae.</title>
        <authorList>
            <person name="Strobel T."/>
            <person name="Al-Dilaimi A."/>
            <person name="Blom J."/>
            <person name="Gessner A."/>
            <person name="Kalinowski J."/>
            <person name="Luzhetska M."/>
            <person name="Puhler A."/>
            <person name="Szczepanowski R."/>
            <person name="Bechthold A."/>
            <person name="Ruckert C."/>
        </authorList>
    </citation>
    <scope>NUCLEOTIDE SEQUENCE [LARGE SCALE GENOMIC DNA]</scope>
    <source>
        <strain evidence="5">ATCC 51144 / DSM 44229 / JCM 9112 / NBRC 15066 / NRRL 15764</strain>
    </source>
</reference>
<dbReference type="Gene3D" id="3.90.180.10">
    <property type="entry name" value="Medium-chain alcohol dehydrogenases, catalytic domain"/>
    <property type="match status" value="1"/>
</dbReference>
<protein>
    <submittedName>
        <fullName evidence="4">NADPH:quinone reductase and related Zn-dependent oxidoreductase</fullName>
    </submittedName>
</protein>
<dbReference type="AlphaFoldDB" id="K0JYG6"/>
<keyword evidence="1" id="KW-0521">NADP</keyword>